<dbReference type="PANTHER" id="PTHR45786">
    <property type="entry name" value="DNA BINDING PROTEIN-LIKE"/>
    <property type="match status" value="1"/>
</dbReference>
<proteinExistence type="predicted"/>
<sequence>MPPKIAWNKKIRECRESQTLEEQFNKQLDCRRKDKSSHCNLLCFEQRHVIDDMIHACHYCGARFWLEEKSSGNKTCPIFTTCCNKVSMVLPSMHLPPDVLIQLLTSLTSESQEFHKNIRAYNSAFAFSFLGIYNFHIHGELYHSIGGLLPSDSSEHPCFAQLYIYDTDHETQNRLNIMPSLNPIIIEELAQMLNLVNPYVLIFRQVCDIYVSNPTILLKLIIKVNGSKDPRRYNAPTASEVAAIIISNENTNALLTTEIRDGYTNEACSKTITQRQYFAYLLQWHPLISHALHYTGRFFQQFIVDAYVTIEQSRLNWVSQNQIQIRAELYQGLQDAVANTDGNMQCSMISQHIVLPASFTADEKYFLHMLLNIIKGATSFENLRTINRIIYNTFKEACDALELLQNDNE</sequence>
<name>A0A9N9AZA1_9GLOM</name>
<comment type="caution">
    <text evidence="2">The sequence shown here is derived from an EMBL/GenBank/DDBJ whole genome shotgun (WGS) entry which is preliminary data.</text>
</comment>
<organism evidence="2 3">
    <name type="scientific">Cetraspora pellucida</name>
    <dbReference type="NCBI Taxonomy" id="1433469"/>
    <lineage>
        <taxon>Eukaryota</taxon>
        <taxon>Fungi</taxon>
        <taxon>Fungi incertae sedis</taxon>
        <taxon>Mucoromycota</taxon>
        <taxon>Glomeromycotina</taxon>
        <taxon>Glomeromycetes</taxon>
        <taxon>Diversisporales</taxon>
        <taxon>Gigasporaceae</taxon>
        <taxon>Cetraspora</taxon>
    </lineage>
</organism>
<dbReference type="PANTHER" id="PTHR45786:SF74">
    <property type="entry name" value="ATP-DEPENDENT DNA HELICASE"/>
    <property type="match status" value="1"/>
</dbReference>
<feature type="domain" description="Helitron helicase-like" evidence="1">
    <location>
        <begin position="277"/>
        <end position="371"/>
    </location>
</feature>
<dbReference type="OrthoDB" id="1748060at2759"/>
<keyword evidence="3" id="KW-1185">Reference proteome</keyword>
<evidence type="ECO:0000313" key="3">
    <source>
        <dbReference type="Proteomes" id="UP000789759"/>
    </source>
</evidence>
<accession>A0A9N9AZA1</accession>
<dbReference type="EMBL" id="CAJVQA010002542">
    <property type="protein sequence ID" value="CAG8550379.1"/>
    <property type="molecule type" value="Genomic_DNA"/>
</dbReference>
<evidence type="ECO:0000313" key="2">
    <source>
        <dbReference type="EMBL" id="CAG8550379.1"/>
    </source>
</evidence>
<dbReference type="AlphaFoldDB" id="A0A9N9AZA1"/>
<gene>
    <name evidence="2" type="ORF">CPELLU_LOCUS4722</name>
</gene>
<evidence type="ECO:0000259" key="1">
    <source>
        <dbReference type="Pfam" id="PF14214"/>
    </source>
</evidence>
<dbReference type="InterPro" id="IPR025476">
    <property type="entry name" value="Helitron_helicase-like"/>
</dbReference>
<reference evidence="2" key="1">
    <citation type="submission" date="2021-06" db="EMBL/GenBank/DDBJ databases">
        <authorList>
            <person name="Kallberg Y."/>
            <person name="Tangrot J."/>
            <person name="Rosling A."/>
        </authorList>
    </citation>
    <scope>NUCLEOTIDE SEQUENCE</scope>
    <source>
        <strain evidence="2">FL966</strain>
    </source>
</reference>
<protein>
    <submittedName>
        <fullName evidence="2">20911_t:CDS:1</fullName>
    </submittedName>
</protein>
<dbReference type="Proteomes" id="UP000789759">
    <property type="component" value="Unassembled WGS sequence"/>
</dbReference>
<dbReference type="Pfam" id="PF14214">
    <property type="entry name" value="Helitron_like_N"/>
    <property type="match status" value="1"/>
</dbReference>